<dbReference type="OrthoDB" id="294702at2759"/>
<dbReference type="HOGENOM" id="CLU_742029_0_0_1"/>
<name>E9E3R0_METAQ</name>
<organism evidence="2">
    <name type="scientific">Metarhizium acridum (strain CQMa 102)</name>
    <dbReference type="NCBI Taxonomy" id="655827"/>
    <lineage>
        <taxon>Eukaryota</taxon>
        <taxon>Fungi</taxon>
        <taxon>Dikarya</taxon>
        <taxon>Ascomycota</taxon>
        <taxon>Pezizomycotina</taxon>
        <taxon>Sordariomycetes</taxon>
        <taxon>Hypocreomycetidae</taxon>
        <taxon>Hypocreales</taxon>
        <taxon>Clavicipitaceae</taxon>
        <taxon>Metarhizium</taxon>
    </lineage>
</organism>
<dbReference type="EMBL" id="GL698499">
    <property type="protein sequence ID" value="EFY89485.1"/>
    <property type="molecule type" value="Genomic_DNA"/>
</dbReference>
<gene>
    <name evidence="1" type="ORF">MAC_04504</name>
</gene>
<sequence>MTLEPTLAVGPGFERQVLELRFAAAMIGQFDRLISSPSDPSLIAGYMMRQNYPKVPPSWRLRGIRDLSPAPTTTIHHTDHSPQHTMATSCSRQTCPAAQGRIISPDRPVYGKTTPYGCGAGGEDCFLAGSIATDASTISANSDECQHIWTDAVSELLRHLDISHVSLSTQSDGTVYALDLILHHPEILRPQKKPHIEIGALWIHPSQSGALAMSVTHPLPKMLIEQTDKLASLASTASGPVMSKYFATSDILLGLLGAKSSPSFIKKLIGKWPLKGHCSLECSDLFTRRGYYTLVPRLAAVLRSPEQRLVVEVFLGETDYIIGDTGSKGPEWVNQCRKSISEADDGRIDLSSIVVKVLIETRRGTYDGVFLSM</sequence>
<reference evidence="1 2" key="1">
    <citation type="journal article" date="2011" name="PLoS Genet.">
        <title>Genome sequencing and comparative transcriptomics of the model entomopathogenic fungi Metarhizium anisopliae and M. acridum.</title>
        <authorList>
            <person name="Gao Q."/>
            <person name="Jin K."/>
            <person name="Ying S.H."/>
            <person name="Zhang Y."/>
            <person name="Xiao G."/>
            <person name="Shang Y."/>
            <person name="Duan Z."/>
            <person name="Hu X."/>
            <person name="Xie X.Q."/>
            <person name="Zhou G."/>
            <person name="Peng G."/>
            <person name="Luo Z."/>
            <person name="Huang W."/>
            <person name="Wang B."/>
            <person name="Fang W."/>
            <person name="Wang S."/>
            <person name="Zhong Y."/>
            <person name="Ma L.J."/>
            <person name="St Leger R.J."/>
            <person name="Zhao G.P."/>
            <person name="Pei Y."/>
            <person name="Feng M.G."/>
            <person name="Xia Y."/>
            <person name="Wang C."/>
        </authorList>
    </citation>
    <scope>NUCLEOTIDE SEQUENCE [LARGE SCALE GENOMIC DNA]</scope>
    <source>
        <strain evidence="1 2">CQMa 102</strain>
    </source>
</reference>
<dbReference type="InterPro" id="IPR029058">
    <property type="entry name" value="AB_hydrolase_fold"/>
</dbReference>
<dbReference type="Gene3D" id="3.40.50.1820">
    <property type="entry name" value="alpha/beta hydrolase"/>
    <property type="match status" value="1"/>
</dbReference>
<keyword evidence="2" id="KW-1185">Reference proteome</keyword>
<dbReference type="InParanoid" id="E9E3R0"/>
<dbReference type="Proteomes" id="UP000002499">
    <property type="component" value="Unassembled WGS sequence"/>
</dbReference>
<evidence type="ECO:0000313" key="2">
    <source>
        <dbReference type="Proteomes" id="UP000002499"/>
    </source>
</evidence>
<dbReference type="AlphaFoldDB" id="E9E3R0"/>
<accession>E9E3R0</accession>
<protein>
    <submittedName>
        <fullName evidence="1">Uncharacterized protein</fullName>
    </submittedName>
</protein>
<dbReference type="eggNOG" id="ENOG502SI41">
    <property type="taxonomic scope" value="Eukaryota"/>
</dbReference>
<proteinExistence type="predicted"/>
<dbReference type="STRING" id="655827.E9E3R0"/>
<evidence type="ECO:0000313" key="1">
    <source>
        <dbReference type="EMBL" id="EFY89485.1"/>
    </source>
</evidence>